<dbReference type="Pfam" id="PF04266">
    <property type="entry name" value="ASCH"/>
    <property type="match status" value="1"/>
</dbReference>
<dbReference type="SMART" id="SM01022">
    <property type="entry name" value="ASCH"/>
    <property type="match status" value="1"/>
</dbReference>
<keyword evidence="3" id="KW-1185">Reference proteome</keyword>
<dbReference type="Proteomes" id="UP000245590">
    <property type="component" value="Unassembled WGS sequence"/>
</dbReference>
<name>A0A2U2RNJ1_9MICO</name>
<comment type="caution">
    <text evidence="2">The sequence shown here is derived from an EMBL/GenBank/DDBJ whole genome shotgun (WGS) entry which is preliminary data.</text>
</comment>
<proteinExistence type="predicted"/>
<feature type="domain" description="ASCH" evidence="1">
    <location>
        <begin position="38"/>
        <end position="155"/>
    </location>
</feature>
<dbReference type="AlphaFoldDB" id="A0A2U2RNJ1"/>
<dbReference type="InterPro" id="IPR015947">
    <property type="entry name" value="PUA-like_sf"/>
</dbReference>
<evidence type="ECO:0000313" key="2">
    <source>
        <dbReference type="EMBL" id="PWH07401.1"/>
    </source>
</evidence>
<dbReference type="InterPro" id="IPR007374">
    <property type="entry name" value="ASCH_domain"/>
</dbReference>
<dbReference type="PANTHER" id="PTHR39203">
    <property type="entry name" value="CYTOPLASMIC PROTEIN-RELATED"/>
    <property type="match status" value="1"/>
</dbReference>
<evidence type="ECO:0000313" key="3">
    <source>
        <dbReference type="Proteomes" id="UP000245590"/>
    </source>
</evidence>
<dbReference type="OrthoDB" id="9807542at2"/>
<protein>
    <recommendedName>
        <fullName evidence="1">ASCH domain-containing protein</fullName>
    </recommendedName>
</protein>
<dbReference type="SUPFAM" id="SSF88697">
    <property type="entry name" value="PUA domain-like"/>
    <property type="match status" value="1"/>
</dbReference>
<sequence length="162" mass="17818">MDLAPAHQRYWQAYLDQLPAEADDLRNSRVIVEPAGSPAITDHLIDLYLAGTKTAGSGLLADYESAGDPLPRVGDHWVALGASGEPRSILRTESVETHAFRDVPERIAHAEGEGDRTLATWRRLHAEFYAPHLEAWGVEDLEQATVVTEFFALVFGEQGLAE</sequence>
<organism evidence="2 3">
    <name type="scientific">Brachybacterium endophyticum</name>
    <dbReference type="NCBI Taxonomy" id="2182385"/>
    <lineage>
        <taxon>Bacteria</taxon>
        <taxon>Bacillati</taxon>
        <taxon>Actinomycetota</taxon>
        <taxon>Actinomycetes</taxon>
        <taxon>Micrococcales</taxon>
        <taxon>Dermabacteraceae</taxon>
        <taxon>Brachybacterium</taxon>
    </lineage>
</organism>
<gene>
    <name evidence="2" type="ORF">DEO23_01810</name>
</gene>
<dbReference type="PIRSF" id="PIRSF021320">
    <property type="entry name" value="DUF984"/>
    <property type="match status" value="1"/>
</dbReference>
<dbReference type="EMBL" id="QFKX01000001">
    <property type="protein sequence ID" value="PWH07401.1"/>
    <property type="molecule type" value="Genomic_DNA"/>
</dbReference>
<dbReference type="Gene3D" id="3.10.400.10">
    <property type="entry name" value="Sulfate adenylyltransferase"/>
    <property type="match status" value="1"/>
</dbReference>
<dbReference type="PANTHER" id="PTHR39203:SF1">
    <property type="entry name" value="CYTOPLASMIC PROTEIN"/>
    <property type="match status" value="1"/>
</dbReference>
<reference evidence="2 3" key="1">
    <citation type="submission" date="2018-05" db="EMBL/GenBank/DDBJ databases">
        <title>Brachybacterium sp. M1HQ-2T, whole genome shotgun sequence.</title>
        <authorList>
            <person name="Tuo L."/>
        </authorList>
    </citation>
    <scope>NUCLEOTIDE SEQUENCE [LARGE SCALE GENOMIC DNA]</scope>
    <source>
        <strain evidence="2 3">M1HQ-2</strain>
    </source>
</reference>
<dbReference type="InterPro" id="IPR009326">
    <property type="entry name" value="DUF984"/>
</dbReference>
<evidence type="ECO:0000259" key="1">
    <source>
        <dbReference type="SMART" id="SM01022"/>
    </source>
</evidence>
<accession>A0A2U2RNJ1</accession>
<dbReference type="RefSeq" id="WP_109274286.1">
    <property type="nucleotide sequence ID" value="NZ_QFKX01000001.1"/>
</dbReference>